<evidence type="ECO:0000256" key="4">
    <source>
        <dbReference type="ARBA" id="ARBA00022964"/>
    </source>
</evidence>
<dbReference type="InterPro" id="IPR044862">
    <property type="entry name" value="Pro_4_hyd_alph_FE2OG_OXY"/>
</dbReference>
<keyword evidence="5 9" id="KW-0560">Oxidoreductase</keyword>
<keyword evidence="3" id="KW-0847">Vitamin C</keyword>
<dbReference type="SMART" id="SM00702">
    <property type="entry name" value="P4Hc"/>
    <property type="match status" value="1"/>
</dbReference>
<evidence type="ECO:0000313" key="9">
    <source>
        <dbReference type="EMBL" id="MDO6416171.1"/>
    </source>
</evidence>
<dbReference type="Proteomes" id="UP001169764">
    <property type="component" value="Unassembled WGS sequence"/>
</dbReference>
<evidence type="ECO:0000313" key="10">
    <source>
        <dbReference type="Proteomes" id="UP001169764"/>
    </source>
</evidence>
<evidence type="ECO:0000256" key="7">
    <source>
        <dbReference type="SAM" id="MobiDB-lite"/>
    </source>
</evidence>
<name>A0ABT8YCX2_9SPHN</name>
<protein>
    <submittedName>
        <fullName evidence="9">2OG-Fe(II) oxygenase</fullName>
        <ecNumber evidence="9">1.14.11.-</ecNumber>
    </submittedName>
</protein>
<dbReference type="InterPro" id="IPR006620">
    <property type="entry name" value="Pro_4_hyd_alph"/>
</dbReference>
<dbReference type="GO" id="GO:0016491">
    <property type="term" value="F:oxidoreductase activity"/>
    <property type="evidence" value="ECO:0007669"/>
    <property type="project" value="UniProtKB-KW"/>
</dbReference>
<organism evidence="9 10">
    <name type="scientific">Sphingomonas natans</name>
    <dbReference type="NCBI Taxonomy" id="3063330"/>
    <lineage>
        <taxon>Bacteria</taxon>
        <taxon>Pseudomonadati</taxon>
        <taxon>Pseudomonadota</taxon>
        <taxon>Alphaproteobacteria</taxon>
        <taxon>Sphingomonadales</taxon>
        <taxon>Sphingomonadaceae</taxon>
        <taxon>Sphingomonas</taxon>
    </lineage>
</organism>
<reference evidence="9" key="1">
    <citation type="submission" date="2023-07" db="EMBL/GenBank/DDBJ databases">
        <authorList>
            <person name="Kim M."/>
        </authorList>
    </citation>
    <scope>NUCLEOTIDE SEQUENCE</scope>
    <source>
        <strain evidence="9">BIUV-7</strain>
    </source>
</reference>
<evidence type="ECO:0000256" key="5">
    <source>
        <dbReference type="ARBA" id="ARBA00023002"/>
    </source>
</evidence>
<dbReference type="PROSITE" id="PS51471">
    <property type="entry name" value="FE2OG_OXY"/>
    <property type="match status" value="1"/>
</dbReference>
<dbReference type="EC" id="1.14.11.-" evidence="9"/>
<accession>A0ABT8YCX2</accession>
<proteinExistence type="predicted"/>
<dbReference type="Pfam" id="PF13640">
    <property type="entry name" value="2OG-FeII_Oxy_3"/>
    <property type="match status" value="1"/>
</dbReference>
<sequence>MVIERSSVGSAGCPPSADPGAAVDGVISASSERETAFEPDMLETLILLRLGSERERVSADFRRSREQGCGTAIVDDLLPTAVREAIFSAVPTKDLMLRRQSLGERKYCMAQTVVMPSTLQNCVKAFASPELADALSGMIDVGRLVPDANLYNGGVTVMSPGDFMRPHLDNSHNRNRRRRRRLVALYYLSPVWEDRNGGELRIWSCDPVRQLQAISFRPNRLVLLEVSDTAWHSVEPIHGDADRINLTTYYYEAEETREPVRLTRFMGWPGETIIKHVLKGQFHLRMLGQKVGAAYFTRNSHIDHAG</sequence>
<evidence type="ECO:0000256" key="2">
    <source>
        <dbReference type="ARBA" id="ARBA00022723"/>
    </source>
</evidence>
<dbReference type="InterPro" id="IPR005123">
    <property type="entry name" value="Oxoglu/Fe-dep_dioxygenase_dom"/>
</dbReference>
<dbReference type="Gene3D" id="2.60.120.620">
    <property type="entry name" value="q2cbj1_9rhob like domain"/>
    <property type="match status" value="1"/>
</dbReference>
<evidence type="ECO:0000256" key="6">
    <source>
        <dbReference type="ARBA" id="ARBA00023004"/>
    </source>
</evidence>
<dbReference type="RefSeq" id="WP_303545294.1">
    <property type="nucleotide sequence ID" value="NZ_JAUOTP010000009.1"/>
</dbReference>
<keyword evidence="2" id="KW-0479">Metal-binding</keyword>
<feature type="domain" description="Fe2OG dioxygenase" evidence="8">
    <location>
        <begin position="142"/>
        <end position="253"/>
    </location>
</feature>
<keyword evidence="6" id="KW-0408">Iron</keyword>
<evidence type="ECO:0000259" key="8">
    <source>
        <dbReference type="PROSITE" id="PS51471"/>
    </source>
</evidence>
<keyword evidence="10" id="KW-1185">Reference proteome</keyword>
<keyword evidence="4" id="KW-0223">Dioxygenase</keyword>
<comment type="caution">
    <text evidence="9">The sequence shown here is derived from an EMBL/GenBank/DDBJ whole genome shotgun (WGS) entry which is preliminary data.</text>
</comment>
<evidence type="ECO:0000256" key="1">
    <source>
        <dbReference type="ARBA" id="ARBA00001961"/>
    </source>
</evidence>
<feature type="region of interest" description="Disordered" evidence="7">
    <location>
        <begin position="1"/>
        <end position="20"/>
    </location>
</feature>
<gene>
    <name evidence="9" type="ORF">Q4F19_17425</name>
</gene>
<comment type="cofactor">
    <cofactor evidence="1">
        <name>L-ascorbate</name>
        <dbReference type="ChEBI" id="CHEBI:38290"/>
    </cofactor>
</comment>
<evidence type="ECO:0000256" key="3">
    <source>
        <dbReference type="ARBA" id="ARBA00022896"/>
    </source>
</evidence>
<dbReference type="EMBL" id="JAUOTP010000009">
    <property type="protein sequence ID" value="MDO6416171.1"/>
    <property type="molecule type" value="Genomic_DNA"/>
</dbReference>